<dbReference type="Pfam" id="PF11209">
    <property type="entry name" value="LmeA"/>
    <property type="match status" value="1"/>
</dbReference>
<dbReference type="Proteomes" id="UP000183413">
    <property type="component" value="Unassembled WGS sequence"/>
</dbReference>
<sequence length="235" mass="24656">MRKVLLVLLILVAVALVAADRIGVRVAQDKIGEQVAAQNNLRQQPEVTIHGIPFLTQAVGGEYERIEVAVGDLTEQGVTVTGVKVDLRGVEAPLSEVTKGSAANVTARTATASAVIPYDMIQKEAPKEVKRIGPKGDDLSVEMTGAVLGVPVNGTAVVEVKPTAKGIAITPVSVGSNGAAQIPLALVKRQLTWTVPVADLPVGSRISEIQPTEEGLRVSATAQNVRLNDLRAEQK</sequence>
<dbReference type="eggNOG" id="ENOG5033A8R">
    <property type="taxonomic scope" value="Bacteria"/>
</dbReference>
<accession>A0A1I5GCE4</accession>
<organism evidence="1 2">
    <name type="scientific">Actinomadura madurae</name>
    <dbReference type="NCBI Taxonomy" id="1993"/>
    <lineage>
        <taxon>Bacteria</taxon>
        <taxon>Bacillati</taxon>
        <taxon>Actinomycetota</taxon>
        <taxon>Actinomycetes</taxon>
        <taxon>Streptosporangiales</taxon>
        <taxon>Thermomonosporaceae</taxon>
        <taxon>Actinomadura</taxon>
    </lineage>
</organism>
<name>A0A1I5GCE4_9ACTN</name>
<evidence type="ECO:0000313" key="1">
    <source>
        <dbReference type="EMBL" id="SFO33523.1"/>
    </source>
</evidence>
<dbReference type="STRING" id="1993.SAMN04489713_105132"/>
<gene>
    <name evidence="1" type="ORF">SAMN04489713_105132</name>
</gene>
<evidence type="ECO:0000313" key="2">
    <source>
        <dbReference type="Proteomes" id="UP000183413"/>
    </source>
</evidence>
<keyword evidence="2" id="KW-1185">Reference proteome</keyword>
<proteinExistence type="predicted"/>
<protein>
    <recommendedName>
        <fullName evidence="3">DUF2993 domain-containing protein</fullName>
    </recommendedName>
</protein>
<dbReference type="InParanoid" id="A0A1I5GCE4"/>
<reference evidence="1 2" key="1">
    <citation type="submission" date="2016-10" db="EMBL/GenBank/DDBJ databases">
        <authorList>
            <person name="de Groot N.N."/>
        </authorList>
    </citation>
    <scope>NUCLEOTIDE SEQUENCE [LARGE SCALE GENOMIC DNA]</scope>
    <source>
        <strain evidence="1 2">DSM 43067</strain>
    </source>
</reference>
<dbReference type="RefSeq" id="WP_075021444.1">
    <property type="nucleotide sequence ID" value="NZ_FOVH01000005.1"/>
</dbReference>
<dbReference type="AlphaFoldDB" id="A0A1I5GCE4"/>
<dbReference type="InterPro" id="IPR021373">
    <property type="entry name" value="DUF2993"/>
</dbReference>
<dbReference type="EMBL" id="FOVH01000005">
    <property type="protein sequence ID" value="SFO33523.1"/>
    <property type="molecule type" value="Genomic_DNA"/>
</dbReference>
<evidence type="ECO:0008006" key="3">
    <source>
        <dbReference type="Google" id="ProtNLM"/>
    </source>
</evidence>